<feature type="transmembrane region" description="Helical" evidence="6">
    <location>
        <begin position="192"/>
        <end position="210"/>
    </location>
</feature>
<dbReference type="GO" id="GO:0005886">
    <property type="term" value="C:plasma membrane"/>
    <property type="evidence" value="ECO:0007669"/>
    <property type="project" value="UniProtKB-SubCell"/>
</dbReference>
<dbReference type="GO" id="GO:0015171">
    <property type="term" value="F:amino acid transmembrane transporter activity"/>
    <property type="evidence" value="ECO:0007669"/>
    <property type="project" value="TreeGrafter"/>
</dbReference>
<name>A0AB33D574_ALCFA</name>
<dbReference type="Proteomes" id="UP000214561">
    <property type="component" value="Chromosome"/>
</dbReference>
<protein>
    <submittedName>
        <fullName evidence="7">Lysine transporter LysE</fullName>
    </submittedName>
</protein>
<dbReference type="AlphaFoldDB" id="A0AB33D574"/>
<comment type="subcellular location">
    <subcellularLocation>
        <location evidence="1">Cell membrane</location>
        <topology evidence="1">Multi-pass membrane protein</topology>
    </subcellularLocation>
</comment>
<dbReference type="EMBL" id="CP021641">
    <property type="protein sequence ID" value="ASR91333.1"/>
    <property type="molecule type" value="Genomic_DNA"/>
</dbReference>
<evidence type="ECO:0000256" key="5">
    <source>
        <dbReference type="ARBA" id="ARBA00023136"/>
    </source>
</evidence>
<dbReference type="RefSeq" id="WP_094198240.1">
    <property type="nucleotide sequence ID" value="NZ_CP021641.1"/>
</dbReference>
<gene>
    <name evidence="7" type="ORF">AFA_01900</name>
</gene>
<evidence type="ECO:0000256" key="6">
    <source>
        <dbReference type="SAM" id="Phobius"/>
    </source>
</evidence>
<dbReference type="InterPro" id="IPR001123">
    <property type="entry name" value="LeuE-type"/>
</dbReference>
<feature type="transmembrane region" description="Helical" evidence="6">
    <location>
        <begin position="72"/>
        <end position="93"/>
    </location>
</feature>
<dbReference type="PANTHER" id="PTHR30086">
    <property type="entry name" value="ARGININE EXPORTER PROTEIN ARGO"/>
    <property type="match status" value="1"/>
</dbReference>
<dbReference type="PANTHER" id="PTHR30086:SF20">
    <property type="entry name" value="ARGININE EXPORTER PROTEIN ARGO-RELATED"/>
    <property type="match status" value="1"/>
</dbReference>
<evidence type="ECO:0000313" key="8">
    <source>
        <dbReference type="Proteomes" id="UP000214561"/>
    </source>
</evidence>
<keyword evidence="5 6" id="KW-0472">Membrane</keyword>
<feature type="transmembrane region" description="Helical" evidence="6">
    <location>
        <begin position="158"/>
        <end position="180"/>
    </location>
</feature>
<dbReference type="Pfam" id="PF01810">
    <property type="entry name" value="LysE"/>
    <property type="match status" value="1"/>
</dbReference>
<sequence>MQTYWPEFTTLALIHFLAVIAPGPDFAVTIRQSVRLGRQAGIATAIGIGAGISVHVIYTLMGVGALLHTTPWLMSMAEVLGGAYLLYIGWGFLRQAHTPIEVSLTDSDNNKHATVSVRQSLMLGFMTNATNPKATLFFLAVFTSIVSASTPLSTQMLYGVWMCLVNAGWFIVVSLIFTNPRVRQRFVRMGTWFERITGVLLLGFSLRLLVHAGQRLFI</sequence>
<evidence type="ECO:0000313" key="7">
    <source>
        <dbReference type="EMBL" id="ASR91333.1"/>
    </source>
</evidence>
<evidence type="ECO:0000256" key="1">
    <source>
        <dbReference type="ARBA" id="ARBA00004651"/>
    </source>
</evidence>
<proteinExistence type="predicted"/>
<keyword evidence="2" id="KW-1003">Cell membrane</keyword>
<evidence type="ECO:0000256" key="2">
    <source>
        <dbReference type="ARBA" id="ARBA00022475"/>
    </source>
</evidence>
<keyword evidence="3 6" id="KW-0812">Transmembrane</keyword>
<keyword evidence="4 6" id="KW-1133">Transmembrane helix</keyword>
<evidence type="ECO:0000256" key="3">
    <source>
        <dbReference type="ARBA" id="ARBA00022692"/>
    </source>
</evidence>
<accession>A0AB33D574</accession>
<dbReference type="KEGG" id="afq:AFA_01900"/>
<feature type="transmembrane region" description="Helical" evidence="6">
    <location>
        <begin position="42"/>
        <end position="66"/>
    </location>
</feature>
<dbReference type="PIRSF" id="PIRSF006324">
    <property type="entry name" value="LeuE"/>
    <property type="match status" value="1"/>
</dbReference>
<evidence type="ECO:0000256" key="4">
    <source>
        <dbReference type="ARBA" id="ARBA00022989"/>
    </source>
</evidence>
<organism evidence="7 8">
    <name type="scientific">Alcaligenes faecalis</name>
    <dbReference type="NCBI Taxonomy" id="511"/>
    <lineage>
        <taxon>Bacteria</taxon>
        <taxon>Pseudomonadati</taxon>
        <taxon>Pseudomonadota</taxon>
        <taxon>Betaproteobacteria</taxon>
        <taxon>Burkholderiales</taxon>
        <taxon>Alcaligenaceae</taxon>
        <taxon>Alcaligenes</taxon>
    </lineage>
</organism>
<reference evidence="7 8" key="1">
    <citation type="submission" date="2017-05" db="EMBL/GenBank/DDBJ databases">
        <authorList>
            <person name="Qiu J.G."/>
            <person name="He J."/>
        </authorList>
    </citation>
    <scope>NUCLEOTIDE SEQUENCE [LARGE SCALE GENOMIC DNA]</scope>
    <source>
        <strain evidence="7 8">JQ135</strain>
    </source>
</reference>